<keyword evidence="2" id="KW-1185">Reference proteome</keyword>
<accession>A0ABS6LSK5</accession>
<evidence type="ECO:0000313" key="2">
    <source>
        <dbReference type="Proteomes" id="UP000734343"/>
    </source>
</evidence>
<dbReference type="Proteomes" id="UP000734343">
    <property type="component" value="Unassembled WGS sequence"/>
</dbReference>
<name>A0ABS6LSK5_9GAMM</name>
<reference evidence="1 2" key="1">
    <citation type="submission" date="2021-03" db="EMBL/GenBank/DDBJ databases">
        <title>Five novel Rahnella species.</title>
        <authorList>
            <person name="Brady C."/>
            <person name="Asselin J."/>
            <person name="Beer S."/>
            <person name="Bruberg M.B."/>
            <person name="Crampton B."/>
            <person name="Venter S."/>
            <person name="Arnold D."/>
            <person name="Denman S."/>
        </authorList>
    </citation>
    <scope>NUCLEOTIDE SEQUENCE [LARGE SCALE GENOMIC DNA]</scope>
    <source>
        <strain evidence="1 2">H11b</strain>
    </source>
</reference>
<gene>
    <name evidence="1" type="ORF">J1778_07285</name>
</gene>
<dbReference type="EMBL" id="JAFMOW010000057">
    <property type="protein sequence ID" value="MBU9855086.1"/>
    <property type="molecule type" value="Genomic_DNA"/>
</dbReference>
<sequence>MFLKQLFTKQNALTKAPSCSSHPHHKPEAKKTELYINRNISPEITRRLYDTINNNIDRDIRKFGKSAMNPSMLADLSRMNYFIDNKKISVPGNEIQSKINFSTQIIEPKNQWIQEYIGSLSSFLHQGIFPDFFGAVDNWKASDGSKWEIAMVSLDRKRTDTSFYISSTGMIKLITQAHISNLILKNNDIIMVDKNRSQFNLQLSFRAVTLPHKCLVTTQGNGADGCRMALHGMELLK</sequence>
<dbReference type="RefSeq" id="WP_217172601.1">
    <property type="nucleotide sequence ID" value="NZ_JAFMOW010000057.1"/>
</dbReference>
<protein>
    <submittedName>
        <fullName evidence="1">Uncharacterized protein</fullName>
    </submittedName>
</protein>
<organism evidence="1 2">
    <name type="scientific">Rahnella bonaserana</name>
    <dbReference type="NCBI Taxonomy" id="2816248"/>
    <lineage>
        <taxon>Bacteria</taxon>
        <taxon>Pseudomonadati</taxon>
        <taxon>Pseudomonadota</taxon>
        <taxon>Gammaproteobacteria</taxon>
        <taxon>Enterobacterales</taxon>
        <taxon>Yersiniaceae</taxon>
        <taxon>Rahnella</taxon>
    </lineage>
</organism>
<proteinExistence type="predicted"/>
<evidence type="ECO:0000313" key="1">
    <source>
        <dbReference type="EMBL" id="MBU9855086.1"/>
    </source>
</evidence>
<comment type="caution">
    <text evidence="1">The sequence shown here is derived from an EMBL/GenBank/DDBJ whole genome shotgun (WGS) entry which is preliminary data.</text>
</comment>